<dbReference type="PANTHER" id="PTHR15231:SF1">
    <property type="entry name" value="PHOSPHATIDYLINOSITOL N-ACETYLGLUCOSAMINYLTRANSFERASE SUBUNIT H"/>
    <property type="match status" value="1"/>
</dbReference>
<dbReference type="GO" id="GO:0006506">
    <property type="term" value="P:GPI anchor biosynthetic process"/>
    <property type="evidence" value="ECO:0007669"/>
    <property type="project" value="UniProtKB-UniPathway"/>
</dbReference>
<feature type="transmembrane region" description="Helical" evidence="3">
    <location>
        <begin position="39"/>
        <end position="57"/>
    </location>
</feature>
<dbReference type="PANTHER" id="PTHR15231">
    <property type="entry name" value="PHOSPHATIDYLINOSITOL N-ACETYLGLUCOSAMINYLTRANSFERASE SUBUNIT H"/>
    <property type="match status" value="1"/>
</dbReference>
<feature type="transmembrane region" description="Helical" evidence="3">
    <location>
        <begin position="63"/>
        <end position="81"/>
    </location>
</feature>
<keyword evidence="3" id="KW-0472">Membrane</keyword>
<dbReference type="InterPro" id="IPR044215">
    <property type="entry name" value="PIG-H"/>
</dbReference>
<dbReference type="EMBL" id="GDJX01006612">
    <property type="protein sequence ID" value="JAT61324.1"/>
    <property type="molecule type" value="Transcribed_RNA"/>
</dbReference>
<dbReference type="AlphaFoldDB" id="A0A1D1Z383"/>
<comment type="pathway">
    <text evidence="1">Glycolipid biosynthesis; glycosylphosphatidylinositol-anchor biosynthesis.</text>
</comment>
<accession>A0A1D1Z383</accession>
<dbReference type="Pfam" id="PF10181">
    <property type="entry name" value="PIG-H"/>
    <property type="match status" value="1"/>
</dbReference>
<keyword evidence="3" id="KW-0812">Transmembrane</keyword>
<name>A0A1D1Z383_9ARAE</name>
<comment type="similarity">
    <text evidence="2">Belongs to the PIGH family.</text>
</comment>
<evidence type="ECO:0000256" key="3">
    <source>
        <dbReference type="SAM" id="Phobius"/>
    </source>
</evidence>
<organism evidence="5">
    <name type="scientific">Anthurium amnicola</name>
    <dbReference type="NCBI Taxonomy" id="1678845"/>
    <lineage>
        <taxon>Eukaryota</taxon>
        <taxon>Viridiplantae</taxon>
        <taxon>Streptophyta</taxon>
        <taxon>Embryophyta</taxon>
        <taxon>Tracheophyta</taxon>
        <taxon>Spermatophyta</taxon>
        <taxon>Magnoliopsida</taxon>
        <taxon>Liliopsida</taxon>
        <taxon>Araceae</taxon>
        <taxon>Pothoideae</taxon>
        <taxon>Potheae</taxon>
        <taxon>Anthurium</taxon>
    </lineage>
</organism>
<reference evidence="5" key="1">
    <citation type="submission" date="2015-07" db="EMBL/GenBank/DDBJ databases">
        <title>Transcriptome Assembly of Anthurium amnicola.</title>
        <authorList>
            <person name="Suzuki J."/>
        </authorList>
    </citation>
    <scope>NUCLEOTIDE SEQUENCE</scope>
</reference>
<dbReference type="UniPathway" id="UPA00196"/>
<evidence type="ECO:0000313" key="5">
    <source>
        <dbReference type="EMBL" id="JAT61324.1"/>
    </source>
</evidence>
<feature type="domain" description="Phosphatidylinositol N-acetylglucosaminyltransferase subunit H conserved" evidence="4">
    <location>
        <begin position="90"/>
        <end position="153"/>
    </location>
</feature>
<protein>
    <submittedName>
        <fullName evidence="5">Phosphatidylinositol N-acetylglucosaminyltransferase subunit H</fullName>
    </submittedName>
</protein>
<dbReference type="InterPro" id="IPR019328">
    <property type="entry name" value="PIGH-H_dom"/>
</dbReference>
<evidence type="ECO:0000256" key="1">
    <source>
        <dbReference type="ARBA" id="ARBA00004687"/>
    </source>
</evidence>
<sequence>MSKVAFFNSRYTYCHENKRGFPETIDVHEIIISRSKRRIFFLFFFLLLVLLHVSHVLLVKEQLGVSVFGTLLTFVLIAKLFQFKTAKKESVVIMPAFGVQLETHYWSGRATRHFVSTGRILKPVLNEVVTPLTCYWSLALILRGEDKLLLVFQESRPPLKMLVPIWEALCAAASGGEFLETSMGCDLGESRIAK</sequence>
<evidence type="ECO:0000259" key="4">
    <source>
        <dbReference type="Pfam" id="PF10181"/>
    </source>
</evidence>
<dbReference type="GO" id="GO:0000506">
    <property type="term" value="C:glycosylphosphatidylinositol-N-acetylglucosaminyltransferase (GPI-GnT) complex"/>
    <property type="evidence" value="ECO:0007669"/>
    <property type="project" value="InterPro"/>
</dbReference>
<keyword evidence="5" id="KW-0808">Transferase</keyword>
<keyword evidence="3" id="KW-1133">Transmembrane helix</keyword>
<proteinExistence type="inferred from homology"/>
<evidence type="ECO:0000256" key="2">
    <source>
        <dbReference type="ARBA" id="ARBA00009610"/>
    </source>
</evidence>
<keyword evidence="5" id="KW-0328">Glycosyltransferase</keyword>
<dbReference type="GO" id="GO:0016757">
    <property type="term" value="F:glycosyltransferase activity"/>
    <property type="evidence" value="ECO:0007669"/>
    <property type="project" value="UniProtKB-KW"/>
</dbReference>
<gene>
    <name evidence="5" type="primary">PIGH_2</name>
    <name evidence="5" type="ORF">g.89872</name>
</gene>